<organism evidence="1">
    <name type="scientific">viral metagenome</name>
    <dbReference type="NCBI Taxonomy" id="1070528"/>
    <lineage>
        <taxon>unclassified sequences</taxon>
        <taxon>metagenomes</taxon>
        <taxon>organismal metagenomes</taxon>
    </lineage>
</organism>
<proteinExistence type="predicted"/>
<dbReference type="AlphaFoldDB" id="A0A6C0B1K3"/>
<accession>A0A6C0B1K3</accession>
<evidence type="ECO:0000313" key="1">
    <source>
        <dbReference type="EMBL" id="QHS86087.1"/>
    </source>
</evidence>
<name>A0A6C0B1K3_9ZZZZ</name>
<dbReference type="EMBL" id="MN739050">
    <property type="protein sequence ID" value="QHS86087.1"/>
    <property type="molecule type" value="Genomic_DNA"/>
</dbReference>
<reference evidence="1" key="1">
    <citation type="journal article" date="2020" name="Nature">
        <title>Giant virus diversity and host interactions through global metagenomics.</title>
        <authorList>
            <person name="Schulz F."/>
            <person name="Roux S."/>
            <person name="Paez-Espino D."/>
            <person name="Jungbluth S."/>
            <person name="Walsh D.A."/>
            <person name="Denef V.J."/>
            <person name="McMahon K.D."/>
            <person name="Konstantinidis K.T."/>
            <person name="Eloe-Fadrosh E.A."/>
            <person name="Kyrpides N.C."/>
            <person name="Woyke T."/>
        </authorList>
    </citation>
    <scope>NUCLEOTIDE SEQUENCE</scope>
    <source>
        <strain evidence="1">GVMAG-M-3300009185-7</strain>
    </source>
</reference>
<sequence>MDDYDYNDKYYEYLEAKRESEEMDELVAQRDAERNKVLDTLTKEERAILDDLNEKVISTFKAMVKDGPESDASVAYDKACAAYKKAAEKWPVLMDGYD</sequence>
<protein>
    <submittedName>
        <fullName evidence="1">Uncharacterized protein</fullName>
    </submittedName>
</protein>